<evidence type="ECO:0000256" key="1">
    <source>
        <dbReference type="ARBA" id="ARBA00022722"/>
    </source>
</evidence>
<evidence type="ECO:0000256" key="7">
    <source>
        <dbReference type="ARBA" id="ARBA00022840"/>
    </source>
</evidence>
<evidence type="ECO:0000256" key="9">
    <source>
        <dbReference type="ARBA" id="ARBA00023204"/>
    </source>
</evidence>
<keyword evidence="7" id="KW-0067">ATP-binding</keyword>
<reference evidence="12 13" key="1">
    <citation type="journal article" date="2021" name="ISME Commun">
        <title>Automated analysis of genomic sequences facilitates high-throughput and comprehensive description of bacteria.</title>
        <authorList>
            <person name="Hitch T.C.A."/>
        </authorList>
    </citation>
    <scope>NUCLEOTIDE SEQUENCE [LARGE SCALE GENOMIC DNA]</scope>
    <source>
        <strain evidence="12 13">Sanger_03</strain>
    </source>
</reference>
<evidence type="ECO:0000313" key="13">
    <source>
        <dbReference type="Proteomes" id="UP001652431"/>
    </source>
</evidence>
<name>A0ABT2RPR5_9FIRM</name>
<feature type="domain" description="ATP-dependent helicase/deoxyribonuclease subunit B N-terminal" evidence="11">
    <location>
        <begin position="5"/>
        <end position="292"/>
    </location>
</feature>
<dbReference type="InterPro" id="IPR049035">
    <property type="entry name" value="ADDB_N"/>
</dbReference>
<evidence type="ECO:0000259" key="10">
    <source>
        <dbReference type="Pfam" id="PF12705"/>
    </source>
</evidence>
<dbReference type="RefSeq" id="WP_158371025.1">
    <property type="nucleotide sequence ID" value="NZ_JAOQJU010000018.1"/>
</dbReference>
<comment type="caution">
    <text evidence="12">The sequence shown here is derived from an EMBL/GenBank/DDBJ whole genome shotgun (WGS) entry which is preliminary data.</text>
</comment>
<dbReference type="InterPro" id="IPR011604">
    <property type="entry name" value="PDDEXK-like_dom_sf"/>
</dbReference>
<dbReference type="SUPFAM" id="SSF52540">
    <property type="entry name" value="P-loop containing nucleoside triphosphate hydrolases"/>
    <property type="match status" value="1"/>
</dbReference>
<dbReference type="InterPro" id="IPR038726">
    <property type="entry name" value="PDDEXK_AddAB-type"/>
</dbReference>
<proteinExistence type="predicted"/>
<dbReference type="Gene3D" id="3.90.320.10">
    <property type="match status" value="1"/>
</dbReference>
<keyword evidence="1" id="KW-0540">Nuclease</keyword>
<dbReference type="Pfam" id="PF21445">
    <property type="entry name" value="ADDB_N"/>
    <property type="match status" value="1"/>
</dbReference>
<dbReference type="Proteomes" id="UP001652431">
    <property type="component" value="Unassembled WGS sequence"/>
</dbReference>
<dbReference type="PANTHER" id="PTHR30591:SF1">
    <property type="entry name" value="RECBCD ENZYME SUBUNIT RECC"/>
    <property type="match status" value="1"/>
</dbReference>
<gene>
    <name evidence="12" type="ORF">OCV99_12625</name>
</gene>
<organism evidence="12 13">
    <name type="scientific">Dorea acetigenes</name>
    <dbReference type="NCBI Taxonomy" id="2981787"/>
    <lineage>
        <taxon>Bacteria</taxon>
        <taxon>Bacillati</taxon>
        <taxon>Bacillota</taxon>
        <taxon>Clostridia</taxon>
        <taxon>Lachnospirales</taxon>
        <taxon>Lachnospiraceae</taxon>
        <taxon>Dorea</taxon>
    </lineage>
</organism>
<evidence type="ECO:0000313" key="12">
    <source>
        <dbReference type="EMBL" id="MCU6687365.1"/>
    </source>
</evidence>
<sequence length="1116" mass="129180">MALQFIFGGSGSGKSTYLYNKITNEAEKHPDLNYMVLVPEQFTMQTQKDLVFMSRKHGIMNIDVLSFVRLSHRIFEETGKGQIPILDDEGKNLVLRKIAGDSSLELCMLKGNIKKLGYISEVKSVISEFTQYDIGIEELERVMESVGTESSLYYKLKDMALLYERFQKYLQNKYITKEELLDVLCRVAEESELLKKSTVVLDGFTGFTPVQNRLLEKLLKICRDVIITVTIDERENPYAYKHPYQLFAMSKHTVSTLMDIAKLANVEVKEPVCLKQRPFFRFRKAPGLEFLEKSLFRSFREDYGTEPEEIEIHTARDPGREALAAVGEIRRLIRKKQYRYREVGVIVTDMEAYGDYLEQAFRAYDIPVFMDKKRNILLNSFVEYIRSLLAMIEQNFTYDSVFRFLRTGYAPFTNEEIDALENYVVGIGVKGYKRWQERFVRRTKGMKEEELERLNHLRVVFVEKIDGLAYVLRQRSKTVEDITTALYEFIAGEKMQEVLKLQEEKFQERGELALAREYAQVYGIVMDLFDKFVGLLGDEKVSLEEYEKLLDAGLAEAKVGVIPPGLDQVLVGDMERTRLKDVKALFFLGANDTYLPGALMRTGLLTERDREQFEKEKLHLTPGGREQAYVQKFYLYLNLTKPSERLYIYYSKMSADGKSIRPSYLVQEMCSLYPGLKIVEEEEKTLREREMTERTAAADLIDGLRMKSETAGSAWLELYNWYKSRQEWADKLAALLEAAFYRRPKDAISQRAARTLYGEHFEDSITRMEKFSACAFAHFLTYGLRLRERQEYEFQALDMGNIFHSAIERYSKKVQASGRGWTGLAKKEQEQLVAESVEEAVAGYGNSVLYSSARNEYMIIRMTKMLNRTVWALTRQLEQGDFVPESYELRFGNGKIDRVDTCVDKDEVYVKIVDYKTGMTAFDISALYYGLQLQLMVYMDAAVELTRKKYPQKEVIPSGVFYYRIQDPLVDKTRDRKELDERLLRELRPDGIVSLEKNSLLHLDHSFEGESLAAPIKFNKNKSLAKASKTVSGEEFRTMTEYAGRKVAGLHERILTGEVDVKPWRQGKKTGCDYCPYKHVCGFDETIPGYNYRDIEKLGKEEALAKMKAQKGEDQE</sequence>
<evidence type="ECO:0000256" key="6">
    <source>
        <dbReference type="ARBA" id="ARBA00022839"/>
    </source>
</evidence>
<keyword evidence="4" id="KW-0378">Hydrolase</keyword>
<evidence type="ECO:0000256" key="2">
    <source>
        <dbReference type="ARBA" id="ARBA00022741"/>
    </source>
</evidence>
<keyword evidence="2" id="KW-0547">Nucleotide-binding</keyword>
<keyword evidence="13" id="KW-1185">Reference proteome</keyword>
<evidence type="ECO:0000256" key="8">
    <source>
        <dbReference type="ARBA" id="ARBA00023125"/>
    </source>
</evidence>
<keyword evidence="8" id="KW-0238">DNA-binding</keyword>
<evidence type="ECO:0000256" key="5">
    <source>
        <dbReference type="ARBA" id="ARBA00022806"/>
    </source>
</evidence>
<evidence type="ECO:0000259" key="11">
    <source>
        <dbReference type="Pfam" id="PF21445"/>
    </source>
</evidence>
<dbReference type="InterPro" id="IPR027417">
    <property type="entry name" value="P-loop_NTPase"/>
</dbReference>
<keyword evidence="3" id="KW-0227">DNA damage</keyword>
<keyword evidence="6" id="KW-0269">Exonuclease</keyword>
<feature type="domain" description="PD-(D/E)XK endonuclease-like" evidence="10">
    <location>
        <begin position="764"/>
        <end position="1081"/>
    </location>
</feature>
<accession>A0ABT2RPR5</accession>
<keyword evidence="5" id="KW-0347">Helicase</keyword>
<dbReference type="PANTHER" id="PTHR30591">
    <property type="entry name" value="RECBCD ENZYME SUBUNIT RECC"/>
    <property type="match status" value="1"/>
</dbReference>
<keyword evidence="9" id="KW-0234">DNA repair</keyword>
<protein>
    <submittedName>
        <fullName evidence="12">PD-(D/E)XK nuclease family protein</fullName>
    </submittedName>
</protein>
<evidence type="ECO:0000256" key="3">
    <source>
        <dbReference type="ARBA" id="ARBA00022763"/>
    </source>
</evidence>
<dbReference type="Gene3D" id="3.40.50.300">
    <property type="entry name" value="P-loop containing nucleotide triphosphate hydrolases"/>
    <property type="match status" value="4"/>
</dbReference>
<evidence type="ECO:0000256" key="4">
    <source>
        <dbReference type="ARBA" id="ARBA00022801"/>
    </source>
</evidence>
<dbReference type="Pfam" id="PF12705">
    <property type="entry name" value="PDDEXK_1"/>
    <property type="match status" value="1"/>
</dbReference>
<dbReference type="EMBL" id="JAOQJU010000018">
    <property type="protein sequence ID" value="MCU6687365.1"/>
    <property type="molecule type" value="Genomic_DNA"/>
</dbReference>